<gene>
    <name evidence="5" type="ORF">FHU41_001109</name>
</gene>
<keyword evidence="2" id="KW-0328">Glycosyltransferase</keyword>
<dbReference type="GO" id="GO:1901137">
    <property type="term" value="P:carbohydrate derivative biosynthetic process"/>
    <property type="evidence" value="ECO:0007669"/>
    <property type="project" value="UniProtKB-ARBA"/>
</dbReference>
<dbReference type="PANTHER" id="PTHR45947">
    <property type="entry name" value="SULFOQUINOVOSYL TRANSFERASE SQD2"/>
    <property type="match status" value="1"/>
</dbReference>
<organism evidence="5 6">
    <name type="scientific">Psychromicrobium silvestre</name>
    <dbReference type="NCBI Taxonomy" id="1645614"/>
    <lineage>
        <taxon>Bacteria</taxon>
        <taxon>Bacillati</taxon>
        <taxon>Actinomycetota</taxon>
        <taxon>Actinomycetes</taxon>
        <taxon>Micrococcales</taxon>
        <taxon>Micrococcaceae</taxon>
        <taxon>Psychromicrobium</taxon>
    </lineage>
</organism>
<accession>A0A7Y9LSP3</accession>
<evidence type="ECO:0000256" key="1">
    <source>
        <dbReference type="ARBA" id="ARBA00021292"/>
    </source>
</evidence>
<sequence>MSDGRKVTIVSRLFAPEVGAAAFRLRVLAESLVAKGAEVQVLTSKPPTQSASEFHADYRISRWPVLRDQGGNVRGYIQYLSFDLPVFFRLLFSAKTDVYVVEPPPTTGLMVAMVSMLRRTPFVYYSADVSSSAAKGIGVGALPLKILTWLERLVLRRSAGILTVSAAVKAEIEELIGTRKDIWVVGTGVDTDTFSFEGIAEDPGFPYFLYAGTMSEIQGTTVFVEGFKLIADEFPELKLLLFGQGTEVAELQALTSGFEERIAIRPPISGQEIARWFRGAKANLASVRPSRGYDFAFATKALAGMSAGVPCIYAGVGPMRALIDDNGLGWTADWTPASVAEAFRKALREPFSTEGRNQLAGWTEEHHSLKAVGTEAASRVLAARR</sequence>
<dbReference type="Proteomes" id="UP000521748">
    <property type="component" value="Unassembled WGS sequence"/>
</dbReference>
<dbReference type="RefSeq" id="WP_179388601.1">
    <property type="nucleotide sequence ID" value="NZ_JACBYQ010000001.1"/>
</dbReference>
<dbReference type="AlphaFoldDB" id="A0A7Y9LSP3"/>
<proteinExistence type="predicted"/>
<evidence type="ECO:0000313" key="6">
    <source>
        <dbReference type="Proteomes" id="UP000521748"/>
    </source>
</evidence>
<reference evidence="5 6" key="1">
    <citation type="submission" date="2020-07" db="EMBL/GenBank/DDBJ databases">
        <title>Sequencing the genomes of 1000 actinobacteria strains.</title>
        <authorList>
            <person name="Klenk H.-P."/>
        </authorList>
    </citation>
    <scope>NUCLEOTIDE SEQUENCE [LARGE SCALE GENOMIC DNA]</scope>
    <source>
        <strain evidence="5 6">DSM 102047</strain>
    </source>
</reference>
<dbReference type="InterPro" id="IPR028098">
    <property type="entry name" value="Glyco_trans_4-like_N"/>
</dbReference>
<evidence type="ECO:0000259" key="4">
    <source>
        <dbReference type="Pfam" id="PF13579"/>
    </source>
</evidence>
<dbReference type="Pfam" id="PF13579">
    <property type="entry name" value="Glyco_trans_4_4"/>
    <property type="match status" value="1"/>
</dbReference>
<evidence type="ECO:0000256" key="3">
    <source>
        <dbReference type="ARBA" id="ARBA00022679"/>
    </source>
</evidence>
<keyword evidence="6" id="KW-1185">Reference proteome</keyword>
<dbReference type="EMBL" id="JACBYQ010000001">
    <property type="protein sequence ID" value="NYE94888.1"/>
    <property type="molecule type" value="Genomic_DNA"/>
</dbReference>
<feature type="domain" description="Glycosyltransferase subfamily 4-like N-terminal" evidence="4">
    <location>
        <begin position="21"/>
        <end position="185"/>
    </location>
</feature>
<dbReference type="InterPro" id="IPR050194">
    <property type="entry name" value="Glycosyltransferase_grp1"/>
</dbReference>
<dbReference type="PANTHER" id="PTHR45947:SF3">
    <property type="entry name" value="SULFOQUINOVOSYL TRANSFERASE SQD2"/>
    <property type="match status" value="1"/>
</dbReference>
<evidence type="ECO:0000313" key="5">
    <source>
        <dbReference type="EMBL" id="NYE94888.1"/>
    </source>
</evidence>
<evidence type="ECO:0000256" key="2">
    <source>
        <dbReference type="ARBA" id="ARBA00022676"/>
    </source>
</evidence>
<comment type="caution">
    <text evidence="5">The sequence shown here is derived from an EMBL/GenBank/DDBJ whole genome shotgun (WGS) entry which is preliminary data.</text>
</comment>
<protein>
    <recommendedName>
        <fullName evidence="1">D-inositol 3-phosphate glycosyltransferase</fullName>
    </recommendedName>
</protein>
<dbReference type="SUPFAM" id="SSF53756">
    <property type="entry name" value="UDP-Glycosyltransferase/glycogen phosphorylase"/>
    <property type="match status" value="1"/>
</dbReference>
<dbReference type="Gene3D" id="3.40.50.2000">
    <property type="entry name" value="Glycogen Phosphorylase B"/>
    <property type="match status" value="2"/>
</dbReference>
<keyword evidence="3 5" id="KW-0808">Transferase</keyword>
<name>A0A7Y9LSP3_9MICC</name>
<dbReference type="Pfam" id="PF13692">
    <property type="entry name" value="Glyco_trans_1_4"/>
    <property type="match status" value="1"/>
</dbReference>
<dbReference type="GO" id="GO:0016758">
    <property type="term" value="F:hexosyltransferase activity"/>
    <property type="evidence" value="ECO:0007669"/>
    <property type="project" value="TreeGrafter"/>
</dbReference>